<proteinExistence type="predicted"/>
<protein>
    <submittedName>
        <fullName evidence="1">Kinase</fullName>
    </submittedName>
</protein>
<dbReference type="AlphaFoldDB" id="A0A731AC67"/>
<gene>
    <name evidence="1" type="ORF">G4B74_005013</name>
</gene>
<reference evidence="1" key="1">
    <citation type="journal article" date="2018" name="Genome Biol.">
        <title>SKESA: strategic k-mer extension for scrupulous assemblies.</title>
        <authorList>
            <person name="Souvorov A."/>
            <person name="Agarwala R."/>
            <person name="Lipman D.J."/>
        </authorList>
    </citation>
    <scope>NUCLEOTIDE SEQUENCE</scope>
    <source>
        <strain evidence="1">Salmonella enterica</strain>
    </source>
</reference>
<accession>A0A731AC67</accession>
<organism evidence="1">
    <name type="scientific">Salmonella typhimurium</name>
    <dbReference type="NCBI Taxonomy" id="90371"/>
    <lineage>
        <taxon>Bacteria</taxon>
        <taxon>Pseudomonadati</taxon>
        <taxon>Pseudomonadota</taxon>
        <taxon>Gammaproteobacteria</taxon>
        <taxon>Enterobacterales</taxon>
        <taxon>Enterobacteriaceae</taxon>
        <taxon>Salmonella</taxon>
    </lineage>
</organism>
<evidence type="ECO:0000313" key="1">
    <source>
        <dbReference type="EMBL" id="HAE4238621.1"/>
    </source>
</evidence>
<name>A0A731AC67_SALTM</name>
<reference evidence="1" key="2">
    <citation type="submission" date="2018-07" db="EMBL/GenBank/DDBJ databases">
        <authorList>
            <consortium name="NCBI Pathogen Detection Project"/>
        </authorList>
    </citation>
    <scope>NUCLEOTIDE SEQUENCE</scope>
    <source>
        <strain evidence="1">Salmonella enterica</strain>
    </source>
</reference>
<comment type="caution">
    <text evidence="1">The sequence shown here is derived from an EMBL/GenBank/DDBJ whole genome shotgun (WGS) entry which is preliminary data.</text>
</comment>
<feature type="non-terminal residue" evidence="1">
    <location>
        <position position="172"/>
    </location>
</feature>
<dbReference type="GO" id="GO:0016301">
    <property type="term" value="F:kinase activity"/>
    <property type="evidence" value="ECO:0007669"/>
    <property type="project" value="UniProtKB-KW"/>
</dbReference>
<keyword evidence="1" id="KW-0418">Kinase</keyword>
<sequence>MANIVTCKTKDGETVQYVDEVIGSGSMKDVYFSPDKSYVVAFYHKPQNEQARDRIDMITGRYRQNIFGQSGGEYWKDLFCWPTHVVEHGDKIGIVVPTYKSYFFFKYGSKNDDFLGIKGREKEGKWFASASNQNKFLDPRERGNTLTYLKVCLLLTRAVRRMHAAGLCHSDL</sequence>
<keyword evidence="1" id="KW-0808">Transferase</keyword>
<dbReference type="EMBL" id="DAARWS010000074">
    <property type="protein sequence ID" value="HAE4238621.1"/>
    <property type="molecule type" value="Genomic_DNA"/>
</dbReference>